<sequence>MKSLSLFGMLSFRGKASPRGCSTTSNHWVAKSVTLPHHTFISAFSLLGRGVTQAPLKLAELSAEMVQFQFTMAAIEERTVPVHVLVVVPVELPTAYDTHGMRLDVGGVTIHVTEKWC</sequence>
<dbReference type="EMBL" id="RCML01000398">
    <property type="protein sequence ID" value="KAG2978226.1"/>
    <property type="molecule type" value="Genomic_DNA"/>
</dbReference>
<reference evidence="1" key="2">
    <citation type="submission" date="2018-10" db="EMBL/GenBank/DDBJ databases">
        <title>Effector identification in a new, highly contiguous assembly of the strawberry crown rot pathogen Phytophthora cactorum.</title>
        <authorList>
            <person name="Armitage A.D."/>
            <person name="Nellist C.F."/>
            <person name="Bates H."/>
            <person name="Vickerstaff R.J."/>
            <person name="Harrison R.J."/>
        </authorList>
    </citation>
    <scope>NUCLEOTIDE SEQUENCE</scope>
    <source>
        <strain evidence="1">P415</strain>
    </source>
</reference>
<dbReference type="Proteomes" id="UP000251314">
    <property type="component" value="Unassembled WGS sequence"/>
</dbReference>
<reference evidence="2 3" key="1">
    <citation type="submission" date="2018-01" db="EMBL/GenBank/DDBJ databases">
        <title>Draft genome of the strawberry crown rot pathogen Phytophthora cactorum.</title>
        <authorList>
            <person name="Armitage A.D."/>
            <person name="Lysoe E."/>
            <person name="Nellist C.F."/>
            <person name="Harrison R.J."/>
            <person name="Brurberg M.B."/>
        </authorList>
    </citation>
    <scope>NUCLEOTIDE SEQUENCE [LARGE SCALE GENOMIC DNA]</scope>
    <source>
        <strain evidence="2 3">10300</strain>
    </source>
</reference>
<keyword evidence="3" id="KW-1185">Reference proteome</keyword>
<accession>A0A329SBW2</accession>
<dbReference type="VEuPathDB" id="FungiDB:PC110_g10550"/>
<organism evidence="2 3">
    <name type="scientific">Phytophthora cactorum</name>
    <dbReference type="NCBI Taxonomy" id="29920"/>
    <lineage>
        <taxon>Eukaryota</taxon>
        <taxon>Sar</taxon>
        <taxon>Stramenopiles</taxon>
        <taxon>Oomycota</taxon>
        <taxon>Peronosporomycetes</taxon>
        <taxon>Peronosporales</taxon>
        <taxon>Peronosporaceae</taxon>
        <taxon>Phytophthora</taxon>
    </lineage>
</organism>
<name>A0A329SBW2_9STRA</name>
<evidence type="ECO:0000313" key="1">
    <source>
        <dbReference type="EMBL" id="KAG2978226.1"/>
    </source>
</evidence>
<dbReference type="EMBL" id="MJFZ01000250">
    <property type="protein sequence ID" value="RAW33118.1"/>
    <property type="molecule type" value="Genomic_DNA"/>
</dbReference>
<dbReference type="AlphaFoldDB" id="A0A329SBW2"/>
<dbReference type="Proteomes" id="UP000697107">
    <property type="component" value="Unassembled WGS sequence"/>
</dbReference>
<evidence type="ECO:0000313" key="3">
    <source>
        <dbReference type="Proteomes" id="UP000251314"/>
    </source>
</evidence>
<gene>
    <name evidence="2" type="ORF">PC110_g10550</name>
    <name evidence="1" type="ORF">PC118_g12420</name>
</gene>
<proteinExistence type="predicted"/>
<protein>
    <submittedName>
        <fullName evidence="2">Uncharacterized protein</fullName>
    </submittedName>
</protein>
<evidence type="ECO:0000313" key="2">
    <source>
        <dbReference type="EMBL" id="RAW33118.1"/>
    </source>
</evidence>
<comment type="caution">
    <text evidence="2">The sequence shown here is derived from an EMBL/GenBank/DDBJ whole genome shotgun (WGS) entry which is preliminary data.</text>
</comment>